<accession>F0XM19</accession>
<evidence type="ECO:0000256" key="1">
    <source>
        <dbReference type="SAM" id="MobiDB-lite"/>
    </source>
</evidence>
<proteinExistence type="predicted"/>
<reference evidence="2 3" key="1">
    <citation type="journal article" date="2011" name="Proc. Natl. Acad. Sci. U.S.A.">
        <title>Genome and transcriptome analyses of the mountain pine beetle-fungal symbiont Grosmannia clavigera, a lodgepole pine pathogen.</title>
        <authorList>
            <person name="DiGuistini S."/>
            <person name="Wang Y."/>
            <person name="Liao N.Y."/>
            <person name="Taylor G."/>
            <person name="Tanguay P."/>
            <person name="Feau N."/>
            <person name="Henrissat B."/>
            <person name="Chan S.K."/>
            <person name="Hesse-Orce U."/>
            <person name="Alamouti S.M."/>
            <person name="Tsui C.K.M."/>
            <person name="Docking R.T."/>
            <person name="Levasseur A."/>
            <person name="Haridas S."/>
            <person name="Robertson G."/>
            <person name="Birol I."/>
            <person name="Holt R.A."/>
            <person name="Marra M.A."/>
            <person name="Hamelin R.C."/>
            <person name="Hirst M."/>
            <person name="Jones S.J.M."/>
            <person name="Bohlmann J."/>
            <person name="Breuil C."/>
        </authorList>
    </citation>
    <scope>NUCLEOTIDE SEQUENCE [LARGE SCALE GENOMIC DNA]</scope>
    <source>
        <strain evidence="3">kw1407 / UAMH 11150</strain>
    </source>
</reference>
<evidence type="ECO:0000313" key="2">
    <source>
        <dbReference type="EMBL" id="EFX01220.1"/>
    </source>
</evidence>
<dbReference type="OrthoDB" id="5236374at2759"/>
<feature type="region of interest" description="Disordered" evidence="1">
    <location>
        <begin position="71"/>
        <end position="185"/>
    </location>
</feature>
<feature type="compositionally biased region" description="Acidic residues" evidence="1">
    <location>
        <begin position="170"/>
        <end position="179"/>
    </location>
</feature>
<name>F0XM19_GROCL</name>
<feature type="region of interest" description="Disordered" evidence="1">
    <location>
        <begin position="1"/>
        <end position="54"/>
    </location>
</feature>
<feature type="compositionally biased region" description="Basic and acidic residues" evidence="1">
    <location>
        <begin position="117"/>
        <end position="130"/>
    </location>
</feature>
<dbReference type="eggNOG" id="ENOG502RQ3E">
    <property type="taxonomic scope" value="Eukaryota"/>
</dbReference>
<gene>
    <name evidence="2" type="ORF">CMQ_6162</name>
</gene>
<keyword evidence="3" id="KW-1185">Reference proteome</keyword>
<protein>
    <submittedName>
        <fullName evidence="2">Uncharacterized protein</fullName>
    </submittedName>
</protein>
<feature type="compositionally biased region" description="Polar residues" evidence="1">
    <location>
        <begin position="136"/>
        <end position="145"/>
    </location>
</feature>
<feature type="compositionally biased region" description="Low complexity" evidence="1">
    <location>
        <begin position="36"/>
        <end position="49"/>
    </location>
</feature>
<dbReference type="Proteomes" id="UP000007796">
    <property type="component" value="Unassembled WGS sequence"/>
</dbReference>
<dbReference type="InParanoid" id="F0XM19"/>
<evidence type="ECO:0000313" key="3">
    <source>
        <dbReference type="Proteomes" id="UP000007796"/>
    </source>
</evidence>
<dbReference type="RefSeq" id="XP_014170702.1">
    <property type="nucleotide sequence ID" value="XM_014315227.1"/>
</dbReference>
<dbReference type="AlphaFoldDB" id="F0XM19"/>
<feature type="compositionally biased region" description="Polar residues" evidence="1">
    <location>
        <begin position="23"/>
        <end position="34"/>
    </location>
</feature>
<sequence>MQRDSSRSASHRRPRLMRACATEPSSIITASIANHSPASPSDSSMSGRPNAYRRATDLLNRVAYMSACASSPNATYTSSPRRPTSLRSVPGTSSEAIGVSHGPGSRGAAVAVNTRSSGEDIRSSRRRSSEDVFGSSPASTNTGTSLDDDLHSPSHPYSVNYFSFPSFDTWDPDSQDKEDEDGKMP</sequence>
<feature type="compositionally biased region" description="Low complexity" evidence="1">
    <location>
        <begin position="75"/>
        <end position="90"/>
    </location>
</feature>
<organism evidence="3">
    <name type="scientific">Grosmannia clavigera (strain kw1407 / UAMH 11150)</name>
    <name type="common">Blue stain fungus</name>
    <name type="synonym">Graphiocladiella clavigera</name>
    <dbReference type="NCBI Taxonomy" id="655863"/>
    <lineage>
        <taxon>Eukaryota</taxon>
        <taxon>Fungi</taxon>
        <taxon>Dikarya</taxon>
        <taxon>Ascomycota</taxon>
        <taxon>Pezizomycotina</taxon>
        <taxon>Sordariomycetes</taxon>
        <taxon>Sordariomycetidae</taxon>
        <taxon>Ophiostomatales</taxon>
        <taxon>Ophiostomataceae</taxon>
        <taxon>Leptographium</taxon>
    </lineage>
</organism>
<dbReference type="GeneID" id="25979565"/>
<dbReference type="EMBL" id="GL629794">
    <property type="protein sequence ID" value="EFX01220.1"/>
    <property type="molecule type" value="Genomic_DNA"/>
</dbReference>
<dbReference type="HOGENOM" id="CLU_1251387_0_0_1"/>